<name>E3N0D2_CAERE</name>
<sequence length="465" mass="52193">MPDVIVMPNGSVSESHGAENQEGGNLLGNPPTQPMEHQPAMVAEKHDAEHQEGGNLLGNPPTQPMEHQPAMVAEKHDAEHQEGGNLLGNPPTQPSNTGPVDDTNGTEVEPPGAQYQESGRLLGTGPFSTNNLPPALQPVNSIGSRSQVIQKKRAYSTYMELNKTKRRKEDYERRLQVHISDKTEYGFSLVNVDLYPGDYMAYINAFKFPVTNVIIYRMPYGNNRYIQHFTVKGSLLRKGVRELRIKEEEWKQVWNIDALTVANAFPFYWSVVKENQLLNLILAATKLSTVADDQSQFGGVHCNLERKEYMKQLMGDINFNIQFKSKLNSHGLCDWGTLYREVNTPDAIDASNDEVKLLSDMVGTGETEETRKAKTIPGIGVPSGSDNPNIGEIPTEQCQEVYLRKEVSSAFEMSNNGYSFYRIPETNSIFAKDSSGYWYKLNNETRCFEFRIEGLKDTTGESWKN</sequence>
<keyword evidence="3" id="KW-1185">Reference proteome</keyword>
<feature type="compositionally biased region" description="Basic and acidic residues" evidence="1">
    <location>
        <begin position="73"/>
        <end position="82"/>
    </location>
</feature>
<gene>
    <name evidence="2" type="ORF">CRE_11290</name>
</gene>
<evidence type="ECO:0000256" key="1">
    <source>
        <dbReference type="SAM" id="MobiDB-lite"/>
    </source>
</evidence>
<evidence type="ECO:0000313" key="2">
    <source>
        <dbReference type="EMBL" id="EFP13405.1"/>
    </source>
</evidence>
<dbReference type="OrthoDB" id="5874237at2759"/>
<organism evidence="3">
    <name type="scientific">Caenorhabditis remanei</name>
    <name type="common">Caenorhabditis vulgaris</name>
    <dbReference type="NCBI Taxonomy" id="31234"/>
    <lineage>
        <taxon>Eukaryota</taxon>
        <taxon>Metazoa</taxon>
        <taxon>Ecdysozoa</taxon>
        <taxon>Nematoda</taxon>
        <taxon>Chromadorea</taxon>
        <taxon>Rhabditida</taxon>
        <taxon>Rhabditina</taxon>
        <taxon>Rhabditomorpha</taxon>
        <taxon>Rhabditoidea</taxon>
        <taxon>Rhabditidae</taxon>
        <taxon>Peloderinae</taxon>
        <taxon>Caenorhabditis</taxon>
    </lineage>
</organism>
<dbReference type="eggNOG" id="ENOG502SDJB">
    <property type="taxonomic scope" value="Eukaryota"/>
</dbReference>
<feature type="compositionally biased region" description="Polar residues" evidence="1">
    <location>
        <begin position="94"/>
        <end position="106"/>
    </location>
</feature>
<reference evidence="2" key="1">
    <citation type="submission" date="2007-07" db="EMBL/GenBank/DDBJ databases">
        <title>PCAP assembly of the Caenorhabditis remanei genome.</title>
        <authorList>
            <consortium name="The Caenorhabditis remanei Sequencing Consortium"/>
            <person name="Wilson R.K."/>
        </authorList>
    </citation>
    <scope>NUCLEOTIDE SEQUENCE [LARGE SCALE GENOMIC DNA]</scope>
    <source>
        <strain evidence="2">PB4641</strain>
    </source>
</reference>
<dbReference type="EMBL" id="DS268505">
    <property type="protein sequence ID" value="EFP13405.1"/>
    <property type="molecule type" value="Genomic_DNA"/>
</dbReference>
<feature type="compositionally biased region" description="Basic and acidic residues" evidence="1">
    <location>
        <begin position="43"/>
        <end position="52"/>
    </location>
</feature>
<dbReference type="AlphaFoldDB" id="E3N0D2"/>
<protein>
    <submittedName>
        <fullName evidence="2">Uncharacterized protein</fullName>
    </submittedName>
</protein>
<accession>E3N0D2</accession>
<feature type="region of interest" description="Disordered" evidence="1">
    <location>
        <begin position="1"/>
        <end position="125"/>
    </location>
</feature>
<evidence type="ECO:0000313" key="3">
    <source>
        <dbReference type="Proteomes" id="UP000008281"/>
    </source>
</evidence>
<dbReference type="STRING" id="31234.E3N0D2"/>
<dbReference type="InParanoid" id="E3N0D2"/>
<dbReference type="HOGENOM" id="CLU_588279_0_0_1"/>
<proteinExistence type="predicted"/>
<dbReference type="Proteomes" id="UP000008281">
    <property type="component" value="Unassembled WGS sequence"/>
</dbReference>